<evidence type="ECO:0000313" key="7">
    <source>
        <dbReference type="EMBL" id="MCH3852569.1"/>
    </source>
</evidence>
<evidence type="ECO:0000256" key="2">
    <source>
        <dbReference type="ARBA" id="ARBA00022475"/>
    </source>
</evidence>
<dbReference type="GO" id="GO:0022857">
    <property type="term" value="F:transmembrane transporter activity"/>
    <property type="evidence" value="ECO:0007669"/>
    <property type="project" value="InterPro"/>
</dbReference>
<comment type="caution">
    <text evidence="7">The sequence shown here is derived from an EMBL/GenBank/DDBJ whole genome shotgun (WGS) entry which is preliminary data.</text>
</comment>
<name>A0AAW5EJ79_CAMJU</name>
<protein>
    <submittedName>
        <fullName evidence="7">APC family permease</fullName>
    </submittedName>
</protein>
<dbReference type="PANTHER" id="PTHR42770:SF7">
    <property type="entry name" value="MEMBRANE PROTEIN"/>
    <property type="match status" value="1"/>
</dbReference>
<feature type="transmembrane region" description="Helical" evidence="6">
    <location>
        <begin position="184"/>
        <end position="201"/>
    </location>
</feature>
<dbReference type="EMBL" id="JAJUOL010000207">
    <property type="protein sequence ID" value="MCH3852569.1"/>
    <property type="molecule type" value="Genomic_DNA"/>
</dbReference>
<evidence type="ECO:0000256" key="3">
    <source>
        <dbReference type="ARBA" id="ARBA00022692"/>
    </source>
</evidence>
<dbReference type="PANTHER" id="PTHR42770">
    <property type="entry name" value="AMINO ACID TRANSPORTER-RELATED"/>
    <property type="match status" value="1"/>
</dbReference>
<comment type="subcellular location">
    <subcellularLocation>
        <location evidence="1">Cell membrane</location>
        <topology evidence="1">Multi-pass membrane protein</topology>
    </subcellularLocation>
</comment>
<evidence type="ECO:0000256" key="1">
    <source>
        <dbReference type="ARBA" id="ARBA00004651"/>
    </source>
</evidence>
<proteinExistence type="predicted"/>
<gene>
    <name evidence="7" type="ORF">LZC39_10740</name>
</gene>
<organism evidence="7 8">
    <name type="scientific">Campylobacter jejuni</name>
    <dbReference type="NCBI Taxonomy" id="197"/>
    <lineage>
        <taxon>Bacteria</taxon>
        <taxon>Pseudomonadati</taxon>
        <taxon>Campylobacterota</taxon>
        <taxon>Epsilonproteobacteria</taxon>
        <taxon>Campylobacterales</taxon>
        <taxon>Campylobacteraceae</taxon>
        <taxon>Campylobacter</taxon>
    </lineage>
</organism>
<dbReference type="AlphaFoldDB" id="A0AAW5EJ79"/>
<keyword evidence="2" id="KW-1003">Cell membrane</keyword>
<feature type="transmembrane region" description="Helical" evidence="6">
    <location>
        <begin position="52"/>
        <end position="71"/>
    </location>
</feature>
<dbReference type="Proteomes" id="UP001199644">
    <property type="component" value="Unassembled WGS sequence"/>
</dbReference>
<feature type="transmembrane region" description="Helical" evidence="6">
    <location>
        <begin position="131"/>
        <end position="163"/>
    </location>
</feature>
<dbReference type="Gene3D" id="1.20.1740.10">
    <property type="entry name" value="Amino acid/polyamine transporter I"/>
    <property type="match status" value="1"/>
</dbReference>
<feature type="transmembrane region" description="Helical" evidence="6">
    <location>
        <begin position="264"/>
        <end position="284"/>
    </location>
</feature>
<feature type="transmembrane region" description="Helical" evidence="6">
    <location>
        <begin position="12"/>
        <end position="32"/>
    </location>
</feature>
<accession>A0AAW5EJ79</accession>
<feature type="transmembrane region" description="Helical" evidence="6">
    <location>
        <begin position="207"/>
        <end position="228"/>
    </location>
</feature>
<feature type="non-terminal residue" evidence="7">
    <location>
        <position position="1"/>
    </location>
</feature>
<sequence>LRGVKIALYIQNIFTIIIFISILFCVIGMMLSEFSWKNLATYISNQDISLQNILRVVAIAPWLYVGFDCAVQVIQDTKNKNSWFFNQLVCASILIGCLIYILVLMIAAYSYPYTEFKKIIWIVGQGVENYFGFYGLFILSVGVFCAILSGVNGFFIATSKVLYSLSENGIISKRFIQTNQYNSPFYICFFIAIVSAILPFFGREYLLYVVDMSSIGIIVSFVYISLINFKFLCFSVMDKIRSLFSLILSCIFMLLLFFPNSPAALKYPSVIMLLFWIILGILFFKIKKIEC</sequence>
<dbReference type="InterPro" id="IPR002293">
    <property type="entry name" value="AA/rel_permease1"/>
</dbReference>
<evidence type="ECO:0000256" key="5">
    <source>
        <dbReference type="ARBA" id="ARBA00023136"/>
    </source>
</evidence>
<dbReference type="RefSeq" id="WP_240381524.1">
    <property type="nucleotide sequence ID" value="NZ_JAJUOL010000207.1"/>
</dbReference>
<evidence type="ECO:0000256" key="6">
    <source>
        <dbReference type="SAM" id="Phobius"/>
    </source>
</evidence>
<keyword evidence="4 6" id="KW-1133">Transmembrane helix</keyword>
<dbReference type="InterPro" id="IPR050367">
    <property type="entry name" value="APC_superfamily"/>
</dbReference>
<evidence type="ECO:0000256" key="4">
    <source>
        <dbReference type="ARBA" id="ARBA00022989"/>
    </source>
</evidence>
<evidence type="ECO:0000313" key="8">
    <source>
        <dbReference type="Proteomes" id="UP001199644"/>
    </source>
</evidence>
<reference evidence="7" key="1">
    <citation type="submission" date="2021-12" db="EMBL/GenBank/DDBJ databases">
        <title>Prevalence of phenicol resistance gene fexA in Campylobacter isolated from poultry supply chain.</title>
        <authorList>
            <person name="Tang B."/>
            <person name="Zheng X."/>
            <person name="Lin J."/>
            <person name="Lin R."/>
            <person name="Yang H."/>
            <person name="Shen Z."/>
            <person name="Xia F."/>
        </authorList>
    </citation>
    <scope>NUCLEOTIDE SEQUENCE</scope>
    <source>
        <strain evidence="7">CJHN2011004</strain>
    </source>
</reference>
<dbReference type="Pfam" id="PF13520">
    <property type="entry name" value="AA_permease_2"/>
    <property type="match status" value="1"/>
</dbReference>
<keyword evidence="5 6" id="KW-0472">Membrane</keyword>
<keyword evidence="3 6" id="KW-0812">Transmembrane</keyword>
<dbReference type="GO" id="GO:0005886">
    <property type="term" value="C:plasma membrane"/>
    <property type="evidence" value="ECO:0007669"/>
    <property type="project" value="UniProtKB-SubCell"/>
</dbReference>
<feature type="transmembrane region" description="Helical" evidence="6">
    <location>
        <begin position="240"/>
        <end position="258"/>
    </location>
</feature>
<feature type="transmembrane region" description="Helical" evidence="6">
    <location>
        <begin position="83"/>
        <end position="111"/>
    </location>
</feature>